<proteinExistence type="predicted"/>
<dbReference type="InterPro" id="IPR023286">
    <property type="entry name" value="ABATE_dom_sf"/>
</dbReference>
<dbReference type="PANTHER" id="PTHR35525">
    <property type="entry name" value="BLL6575 PROTEIN"/>
    <property type="match status" value="1"/>
</dbReference>
<dbReference type="InterPro" id="IPR010852">
    <property type="entry name" value="ABATE"/>
</dbReference>
<dbReference type="EMBL" id="JABJWZ010000668">
    <property type="protein sequence ID" value="MBB1257148.1"/>
    <property type="molecule type" value="Genomic_DNA"/>
</dbReference>
<comment type="caution">
    <text evidence="1">The sequence shown here is derived from an EMBL/GenBank/DDBJ whole genome shotgun (WGS) entry which is preliminary data.</text>
</comment>
<dbReference type="AlphaFoldDB" id="A0A7W3WRH0"/>
<evidence type="ECO:0000313" key="1">
    <source>
        <dbReference type="EMBL" id="MBB1257148.1"/>
    </source>
</evidence>
<sequence>MLDLANAAPPGSEPSRADLAAVLARHGERVEDLSADTFSDADAAELRAAIRELRDVLTASDTDRAAERLNALLAHSGARPRLSRHDGHPWHLHVDRADDAGWGDWLRASSALALARLLSERGALAWGECAADTCSRLYLADNPGTPRRFCS</sequence>
<dbReference type="SUPFAM" id="SSF160904">
    <property type="entry name" value="Jann2411-like"/>
    <property type="match status" value="1"/>
</dbReference>
<feature type="non-terminal residue" evidence="1">
    <location>
        <position position="151"/>
    </location>
</feature>
<name>A0A7W3WRH0_9ACTN</name>
<accession>A0A7W3WRH0</accession>
<reference evidence="2" key="1">
    <citation type="submission" date="2020-05" db="EMBL/GenBank/DDBJ databases">
        <title>Classification of alakaliphilic streptomycetes isolated from an alkaline soil next to Lonar Crater, India and a proposal for the recognition of Streptomyces alkaliterrae sp. nov.</title>
        <authorList>
            <person name="Golinska P."/>
        </authorList>
    </citation>
    <scope>NUCLEOTIDE SEQUENCE [LARGE SCALE GENOMIC DNA]</scope>
    <source>
        <strain evidence="2">OF3</strain>
    </source>
</reference>
<gene>
    <name evidence="1" type="ORF">H3146_28030</name>
</gene>
<dbReference type="Proteomes" id="UP000525686">
    <property type="component" value="Unassembled WGS sequence"/>
</dbReference>
<evidence type="ECO:0000313" key="2">
    <source>
        <dbReference type="Proteomes" id="UP000525686"/>
    </source>
</evidence>
<organism evidence="1 2">
    <name type="scientific">Streptomyces alkaliterrae</name>
    <dbReference type="NCBI Taxonomy" id="2213162"/>
    <lineage>
        <taxon>Bacteria</taxon>
        <taxon>Bacillati</taxon>
        <taxon>Actinomycetota</taxon>
        <taxon>Actinomycetes</taxon>
        <taxon>Kitasatosporales</taxon>
        <taxon>Streptomycetaceae</taxon>
        <taxon>Streptomyces</taxon>
    </lineage>
</organism>
<dbReference type="Pfam" id="PF07336">
    <property type="entry name" value="ABATE"/>
    <property type="match status" value="1"/>
</dbReference>
<protein>
    <submittedName>
        <fullName evidence="1">ABATE domain-containing protein</fullName>
    </submittedName>
</protein>
<dbReference type="Gene3D" id="1.10.3300.10">
    <property type="entry name" value="Jann2411-like domain"/>
    <property type="match status" value="1"/>
</dbReference>
<dbReference type="PANTHER" id="PTHR35525:SF3">
    <property type="entry name" value="BLL6575 PROTEIN"/>
    <property type="match status" value="1"/>
</dbReference>